<proteinExistence type="predicted"/>
<name>A0ABW6NJ62_9NOCA</name>
<evidence type="ECO:0000313" key="2">
    <source>
        <dbReference type="Proteomes" id="UP001601521"/>
    </source>
</evidence>
<dbReference type="EMBL" id="JBIALX010000005">
    <property type="protein sequence ID" value="MFF0454727.1"/>
    <property type="molecule type" value="Genomic_DNA"/>
</dbReference>
<organism evidence="1 2">
    <name type="scientific">Nocardia africana</name>
    <dbReference type="NCBI Taxonomy" id="134964"/>
    <lineage>
        <taxon>Bacteria</taxon>
        <taxon>Bacillati</taxon>
        <taxon>Actinomycetota</taxon>
        <taxon>Actinomycetes</taxon>
        <taxon>Mycobacteriales</taxon>
        <taxon>Nocardiaceae</taxon>
        <taxon>Nocardia</taxon>
    </lineage>
</organism>
<sequence length="100" mass="10986">MRRQPSALGWVDSDISTAYEWDSAQVSRLCRRLGYALVWDAAPAVRLIDCVRAADVDAVVIPTPEHLDPLTINNLMHLADVEIVTPRLSFARWSAVGGVG</sequence>
<protein>
    <submittedName>
        <fullName evidence="1">Uncharacterized protein</fullName>
    </submittedName>
</protein>
<dbReference type="RefSeq" id="WP_387251593.1">
    <property type="nucleotide sequence ID" value="NZ_JBIALX010000005.1"/>
</dbReference>
<keyword evidence="2" id="KW-1185">Reference proteome</keyword>
<evidence type="ECO:0000313" key="1">
    <source>
        <dbReference type="EMBL" id="MFF0454727.1"/>
    </source>
</evidence>
<accession>A0ABW6NJ62</accession>
<gene>
    <name evidence="1" type="ORF">ACFYTH_15295</name>
</gene>
<comment type="caution">
    <text evidence="1">The sequence shown here is derived from an EMBL/GenBank/DDBJ whole genome shotgun (WGS) entry which is preliminary data.</text>
</comment>
<dbReference type="Proteomes" id="UP001601521">
    <property type="component" value="Unassembled WGS sequence"/>
</dbReference>
<reference evidence="1 2" key="1">
    <citation type="submission" date="2024-10" db="EMBL/GenBank/DDBJ databases">
        <title>The Natural Products Discovery Center: Release of the First 8490 Sequenced Strains for Exploring Actinobacteria Biosynthetic Diversity.</title>
        <authorList>
            <person name="Kalkreuter E."/>
            <person name="Kautsar S.A."/>
            <person name="Yang D."/>
            <person name="Bader C.D."/>
            <person name="Teijaro C.N."/>
            <person name="Fluegel L."/>
            <person name="Davis C.M."/>
            <person name="Simpson J.R."/>
            <person name="Lauterbach L."/>
            <person name="Steele A.D."/>
            <person name="Gui C."/>
            <person name="Meng S."/>
            <person name="Li G."/>
            <person name="Viehrig K."/>
            <person name="Ye F."/>
            <person name="Su P."/>
            <person name="Kiefer A.F."/>
            <person name="Nichols A."/>
            <person name="Cepeda A.J."/>
            <person name="Yan W."/>
            <person name="Fan B."/>
            <person name="Jiang Y."/>
            <person name="Adhikari A."/>
            <person name="Zheng C.-J."/>
            <person name="Schuster L."/>
            <person name="Cowan T.M."/>
            <person name="Smanski M.J."/>
            <person name="Chevrette M.G."/>
            <person name="De Carvalho L.P.S."/>
            <person name="Shen B."/>
        </authorList>
    </citation>
    <scope>NUCLEOTIDE SEQUENCE [LARGE SCALE GENOMIC DNA]</scope>
    <source>
        <strain evidence="1 2">NPDC004550</strain>
    </source>
</reference>